<feature type="transmembrane region" description="Helical" evidence="1">
    <location>
        <begin position="109"/>
        <end position="131"/>
    </location>
</feature>
<feature type="transmembrane region" description="Helical" evidence="1">
    <location>
        <begin position="50"/>
        <end position="71"/>
    </location>
</feature>
<dbReference type="AlphaFoldDB" id="A0AAE3XKS8"/>
<name>A0AAE3XKS8_9DEIO</name>
<evidence type="ECO:0000313" key="2">
    <source>
        <dbReference type="EMBL" id="MDR6221413.1"/>
    </source>
</evidence>
<keyword evidence="1" id="KW-0472">Membrane</keyword>
<evidence type="ECO:0000256" key="1">
    <source>
        <dbReference type="SAM" id="Phobius"/>
    </source>
</evidence>
<dbReference type="Proteomes" id="UP001185331">
    <property type="component" value="Unassembled WGS sequence"/>
</dbReference>
<protein>
    <submittedName>
        <fullName evidence="2">Uncharacterized protein</fullName>
    </submittedName>
</protein>
<keyword evidence="1" id="KW-1133">Transmembrane helix</keyword>
<organism evidence="2 3">
    <name type="scientific">Deinococcus soli</name>
    <name type="common">ex Cha et al. 2016</name>
    <dbReference type="NCBI Taxonomy" id="1309411"/>
    <lineage>
        <taxon>Bacteria</taxon>
        <taxon>Thermotogati</taxon>
        <taxon>Deinococcota</taxon>
        <taxon>Deinococci</taxon>
        <taxon>Deinococcales</taxon>
        <taxon>Deinococcaceae</taxon>
        <taxon>Deinococcus</taxon>
    </lineage>
</organism>
<comment type="caution">
    <text evidence="2">The sequence shown here is derived from an EMBL/GenBank/DDBJ whole genome shotgun (WGS) entry which is preliminary data.</text>
</comment>
<dbReference type="EMBL" id="JAVDQK010000033">
    <property type="protein sequence ID" value="MDR6221413.1"/>
    <property type="molecule type" value="Genomic_DNA"/>
</dbReference>
<keyword evidence="1" id="KW-0812">Transmembrane</keyword>
<feature type="transmembrane region" description="Helical" evidence="1">
    <location>
        <begin position="83"/>
        <end position="103"/>
    </location>
</feature>
<evidence type="ECO:0000313" key="3">
    <source>
        <dbReference type="Proteomes" id="UP001185331"/>
    </source>
</evidence>
<feature type="transmembrane region" description="Helical" evidence="1">
    <location>
        <begin position="12"/>
        <end position="30"/>
    </location>
</feature>
<reference evidence="2" key="1">
    <citation type="submission" date="2023-07" db="EMBL/GenBank/DDBJ databases">
        <title>Sorghum-associated microbial communities from plants grown in Nebraska, USA.</title>
        <authorList>
            <person name="Schachtman D."/>
        </authorList>
    </citation>
    <scope>NUCLEOTIDE SEQUENCE</scope>
    <source>
        <strain evidence="2">BE330</strain>
    </source>
</reference>
<proteinExistence type="predicted"/>
<sequence>MNTAVRGLARRRALVLLAWQLVPVVFFLGSGYLRPRPPAEAGAASSSYNLVMLFGGLLSIAVALALYNALYELVRRTWGWPRWLYVVIGAGIFLTVQGVIGGLTDASSAWTGTVEPLLIAGLLDVAIYTVVTRGGVRAQAG</sequence>
<dbReference type="RefSeq" id="WP_309859444.1">
    <property type="nucleotide sequence ID" value="NZ_JAVDQJ010000033.1"/>
</dbReference>
<gene>
    <name evidence="2" type="ORF">J2Y00_005049</name>
</gene>
<accession>A0AAE3XKS8</accession>